<keyword evidence="3" id="KW-1185">Reference proteome</keyword>
<sequence>MAYHGPYHQLLLNTDASYPALFEIVLDKNTLQPLAFFSRELLLRILTALNMKFLAVFLLAGLAIASAVPLFHDDLENELDQIVDELGDEFVSYSEGGLEARLRQRIEELLERIQKGVDEGKGVNKDLFNKAQDFYKKLQKLGVDVGEKIKQLIEDLRSKLGGNSPQFALDFKERLRQIRDRLKEHEFDEEKIQKFVERVLGKSEVTKQLLDILLTRGEKGKQRIIDFINRILGEDQVASSPQFALDWKERLRQIRDRLKEHEFDENKIKEFVERVLGKSEVANQLLDMLKTGGEKGKQRIIDFINRILGENQVAFSIPDKLKKRFEQMLENIQKSLEEGKVVSKDMWKKAEDTYVKLSNLGVEFSDKIKQLFEDLKSKFGQSSPQHAIISRIKERIQNLISKMHKDMEDGKGVRGDLMKKLTDALEKFRGLGGEMSQKFKDMLENLRSKFDKSSPVQQSVKEVYEKVKKFFRDLNIELKEKFTKFGEYVKDQYHKGLDNTKSKVENVRDIARKFVEDSRQISKDLAEEAQEFFHQYKEDLGHIYKDVVDKVRDILNKKD</sequence>
<organism evidence="2 3">
    <name type="scientific">Oedothorax gibbosus</name>
    <dbReference type="NCBI Taxonomy" id="931172"/>
    <lineage>
        <taxon>Eukaryota</taxon>
        <taxon>Metazoa</taxon>
        <taxon>Ecdysozoa</taxon>
        <taxon>Arthropoda</taxon>
        <taxon>Chelicerata</taxon>
        <taxon>Arachnida</taxon>
        <taxon>Araneae</taxon>
        <taxon>Araneomorphae</taxon>
        <taxon>Entelegynae</taxon>
        <taxon>Araneoidea</taxon>
        <taxon>Linyphiidae</taxon>
        <taxon>Erigoninae</taxon>
        <taxon>Oedothorax</taxon>
    </lineage>
</organism>
<name>A0AAV6VDX6_9ARAC</name>
<dbReference type="EMBL" id="JAFNEN010000099">
    <property type="protein sequence ID" value="KAG8194759.1"/>
    <property type="molecule type" value="Genomic_DNA"/>
</dbReference>
<reference evidence="2 3" key="1">
    <citation type="journal article" date="2022" name="Nat. Ecol. Evol.">
        <title>A masculinizing supergene underlies an exaggerated male reproductive morph in a spider.</title>
        <authorList>
            <person name="Hendrickx F."/>
            <person name="De Corte Z."/>
            <person name="Sonet G."/>
            <person name="Van Belleghem S.M."/>
            <person name="Kostlbacher S."/>
            <person name="Vangestel C."/>
        </authorList>
    </citation>
    <scope>NUCLEOTIDE SEQUENCE [LARGE SCALE GENOMIC DNA]</scope>
    <source>
        <strain evidence="2">W744_W776</strain>
    </source>
</reference>
<gene>
    <name evidence="2" type="ORF">JTE90_026401</name>
</gene>
<dbReference type="Gene3D" id="1.20.120.20">
    <property type="entry name" value="Apolipoprotein"/>
    <property type="match status" value="1"/>
</dbReference>
<comment type="caution">
    <text evidence="2">The sequence shown here is derived from an EMBL/GenBank/DDBJ whole genome shotgun (WGS) entry which is preliminary data.</text>
</comment>
<keyword evidence="1" id="KW-1133">Transmembrane helix</keyword>
<evidence type="ECO:0000313" key="3">
    <source>
        <dbReference type="Proteomes" id="UP000827092"/>
    </source>
</evidence>
<proteinExistence type="predicted"/>
<accession>A0AAV6VDX6</accession>
<keyword evidence="1" id="KW-0472">Membrane</keyword>
<protein>
    <submittedName>
        <fullName evidence="2">Uncharacterized protein</fullName>
    </submittedName>
</protein>
<dbReference type="AlphaFoldDB" id="A0AAV6VDX6"/>
<feature type="transmembrane region" description="Helical" evidence="1">
    <location>
        <begin position="53"/>
        <end position="72"/>
    </location>
</feature>
<evidence type="ECO:0000256" key="1">
    <source>
        <dbReference type="SAM" id="Phobius"/>
    </source>
</evidence>
<dbReference type="InterPro" id="IPR016024">
    <property type="entry name" value="ARM-type_fold"/>
</dbReference>
<keyword evidence="1" id="KW-0812">Transmembrane</keyword>
<evidence type="ECO:0000313" key="2">
    <source>
        <dbReference type="EMBL" id="KAG8194759.1"/>
    </source>
</evidence>
<dbReference type="Proteomes" id="UP000827092">
    <property type="component" value="Unassembled WGS sequence"/>
</dbReference>
<dbReference type="SUPFAM" id="SSF48371">
    <property type="entry name" value="ARM repeat"/>
    <property type="match status" value="1"/>
</dbReference>
<dbReference type="Gene3D" id="1.20.5.1230">
    <property type="entry name" value="Apolipoprotein A-I"/>
    <property type="match status" value="1"/>
</dbReference>